<evidence type="ECO:0000256" key="1">
    <source>
        <dbReference type="SAM" id="MobiDB-lite"/>
    </source>
</evidence>
<organism evidence="2 3">
    <name type="scientific">Altericroceibacterium indicum</name>
    <dbReference type="NCBI Taxonomy" id="374177"/>
    <lineage>
        <taxon>Bacteria</taxon>
        <taxon>Pseudomonadati</taxon>
        <taxon>Pseudomonadota</taxon>
        <taxon>Alphaproteobacteria</taxon>
        <taxon>Sphingomonadales</taxon>
        <taxon>Erythrobacteraceae</taxon>
        <taxon>Altericroceibacterium</taxon>
    </lineage>
</organism>
<dbReference type="OrthoDB" id="9836525at2"/>
<dbReference type="AlphaFoldDB" id="A0A845A8B2"/>
<name>A0A845A8B2_9SPHN</name>
<proteinExistence type="predicted"/>
<feature type="compositionally biased region" description="Basic and acidic residues" evidence="1">
    <location>
        <begin position="1"/>
        <end position="15"/>
    </location>
</feature>
<comment type="caution">
    <text evidence="2">The sequence shown here is derived from an EMBL/GenBank/DDBJ whole genome shotgun (WGS) entry which is preliminary data.</text>
</comment>
<dbReference type="RefSeq" id="WP_160738970.1">
    <property type="nucleotide sequence ID" value="NZ_WTYQ01000002.1"/>
</dbReference>
<dbReference type="EMBL" id="WTYQ01000002">
    <property type="protein sequence ID" value="MXP25777.1"/>
    <property type="molecule type" value="Genomic_DNA"/>
</dbReference>
<gene>
    <name evidence="2" type="ORF">GRI39_06940</name>
</gene>
<keyword evidence="3" id="KW-1185">Reference proteome</keyword>
<evidence type="ECO:0000313" key="2">
    <source>
        <dbReference type="EMBL" id="MXP25777.1"/>
    </source>
</evidence>
<evidence type="ECO:0000313" key="3">
    <source>
        <dbReference type="Proteomes" id="UP000460561"/>
    </source>
</evidence>
<protein>
    <submittedName>
        <fullName evidence="2">Uncharacterized protein</fullName>
    </submittedName>
</protein>
<feature type="compositionally biased region" description="Basic and acidic residues" evidence="1">
    <location>
        <begin position="77"/>
        <end position="88"/>
    </location>
</feature>
<dbReference type="Proteomes" id="UP000460561">
    <property type="component" value="Unassembled WGS sequence"/>
</dbReference>
<reference evidence="2 3" key="1">
    <citation type="submission" date="2019-12" db="EMBL/GenBank/DDBJ databases">
        <title>Genomic-based taxomic classification of the family Erythrobacteraceae.</title>
        <authorList>
            <person name="Xu L."/>
        </authorList>
    </citation>
    <scope>NUCLEOTIDE SEQUENCE [LARGE SCALE GENOMIC DNA]</scope>
    <source>
        <strain evidence="2 3">DSM 18604</strain>
    </source>
</reference>
<sequence length="111" mass="11965">MDRNDYSEKDYREPHVPPSTPPAIDPHADAEEASTLAMDNGDSDYPGSHEASFDRTMEDDSINPGDHPDEVTPEQPDEVKPGKSDVIEPGKTGGEKAPATPSTPEINLPPD</sequence>
<accession>A0A845A8B2</accession>
<feature type="region of interest" description="Disordered" evidence="1">
    <location>
        <begin position="1"/>
        <end position="111"/>
    </location>
</feature>